<evidence type="ECO:0000256" key="1">
    <source>
        <dbReference type="ARBA" id="ARBA00004123"/>
    </source>
</evidence>
<evidence type="ECO:0000256" key="5">
    <source>
        <dbReference type="ARBA" id="ARBA00023242"/>
    </source>
</evidence>
<dbReference type="KEGG" id="dpte:113790181"/>
<dbReference type="InterPro" id="IPR030456">
    <property type="entry name" value="TF_fork_head_CS_2"/>
</dbReference>
<evidence type="ECO:0000313" key="10">
    <source>
        <dbReference type="RefSeq" id="XP_027195617.1"/>
    </source>
</evidence>
<evidence type="ECO:0000256" key="3">
    <source>
        <dbReference type="ARBA" id="ARBA00023125"/>
    </source>
</evidence>
<dbReference type="PANTHER" id="PTHR11829:SF402">
    <property type="entry name" value="FORK HEAD DOMAIN-CONTAINING PROTEIN FD3-RELATED"/>
    <property type="match status" value="1"/>
</dbReference>
<dbReference type="PROSITE" id="PS50039">
    <property type="entry name" value="FORK_HEAD_3"/>
    <property type="match status" value="1"/>
</dbReference>
<dbReference type="InterPro" id="IPR001766">
    <property type="entry name" value="Fork_head_dom"/>
</dbReference>
<dbReference type="GO" id="GO:0030154">
    <property type="term" value="P:cell differentiation"/>
    <property type="evidence" value="ECO:0007669"/>
    <property type="project" value="TreeGrafter"/>
</dbReference>
<dbReference type="PROSITE" id="PS00657">
    <property type="entry name" value="FORK_HEAD_1"/>
    <property type="match status" value="1"/>
</dbReference>
<feature type="region of interest" description="Disordered" evidence="7">
    <location>
        <begin position="521"/>
        <end position="569"/>
    </location>
</feature>
<dbReference type="GO" id="GO:0000978">
    <property type="term" value="F:RNA polymerase II cis-regulatory region sequence-specific DNA binding"/>
    <property type="evidence" value="ECO:0007669"/>
    <property type="project" value="TreeGrafter"/>
</dbReference>
<protein>
    <submittedName>
        <fullName evidence="10">Forkhead box protein D1-like</fullName>
    </submittedName>
</protein>
<dbReference type="Proteomes" id="UP000515146">
    <property type="component" value="Unplaced"/>
</dbReference>
<feature type="DNA-binding region" description="Fork-head" evidence="6">
    <location>
        <begin position="202"/>
        <end position="296"/>
    </location>
</feature>
<dbReference type="InParanoid" id="A0A6P6XQ92"/>
<reference evidence="10" key="1">
    <citation type="submission" date="2025-08" db="UniProtKB">
        <authorList>
            <consortium name="RefSeq"/>
        </authorList>
    </citation>
    <scope>IDENTIFICATION</scope>
    <source>
        <strain evidence="10">Airmid</strain>
    </source>
</reference>
<dbReference type="OrthoDB" id="5402974at2759"/>
<keyword evidence="3 6" id="KW-0238">DNA-binding</keyword>
<accession>A0A6P6XQ92</accession>
<evidence type="ECO:0000256" key="4">
    <source>
        <dbReference type="ARBA" id="ARBA00023163"/>
    </source>
</evidence>
<dbReference type="FunFam" id="1.10.10.10:FF:000016">
    <property type="entry name" value="Forkhead box protein I1"/>
    <property type="match status" value="1"/>
</dbReference>
<evidence type="ECO:0000313" key="9">
    <source>
        <dbReference type="Proteomes" id="UP000515146"/>
    </source>
</evidence>
<organism evidence="9 10">
    <name type="scientific">Dermatophagoides pteronyssinus</name>
    <name type="common">European house dust mite</name>
    <dbReference type="NCBI Taxonomy" id="6956"/>
    <lineage>
        <taxon>Eukaryota</taxon>
        <taxon>Metazoa</taxon>
        <taxon>Ecdysozoa</taxon>
        <taxon>Arthropoda</taxon>
        <taxon>Chelicerata</taxon>
        <taxon>Arachnida</taxon>
        <taxon>Acari</taxon>
        <taxon>Acariformes</taxon>
        <taxon>Sarcoptiformes</taxon>
        <taxon>Astigmata</taxon>
        <taxon>Psoroptidia</taxon>
        <taxon>Analgoidea</taxon>
        <taxon>Pyroglyphidae</taxon>
        <taxon>Dermatophagoidinae</taxon>
        <taxon>Dermatophagoides</taxon>
    </lineage>
</organism>
<evidence type="ECO:0000256" key="7">
    <source>
        <dbReference type="SAM" id="MobiDB-lite"/>
    </source>
</evidence>
<feature type="compositionally biased region" description="Low complexity" evidence="7">
    <location>
        <begin position="439"/>
        <end position="457"/>
    </location>
</feature>
<dbReference type="AlphaFoldDB" id="A0A6P6XQ92"/>
<gene>
    <name evidence="10" type="primary">LOC113790181</name>
</gene>
<keyword evidence="5 6" id="KW-0539">Nucleus</keyword>
<dbReference type="SMART" id="SM00339">
    <property type="entry name" value="FH"/>
    <property type="match status" value="1"/>
</dbReference>
<dbReference type="PROSITE" id="PS00658">
    <property type="entry name" value="FORK_HEAD_2"/>
    <property type="match status" value="1"/>
</dbReference>
<evidence type="ECO:0000256" key="6">
    <source>
        <dbReference type="PROSITE-ProRule" id="PRU00089"/>
    </source>
</evidence>
<proteinExistence type="predicted"/>
<dbReference type="InterPro" id="IPR050211">
    <property type="entry name" value="FOX_domain-containing"/>
</dbReference>
<dbReference type="SUPFAM" id="SSF46785">
    <property type="entry name" value="Winged helix' DNA-binding domain"/>
    <property type="match status" value="1"/>
</dbReference>
<dbReference type="RefSeq" id="XP_027195617.1">
    <property type="nucleotide sequence ID" value="XM_027339816.1"/>
</dbReference>
<feature type="domain" description="Fork-head" evidence="8">
    <location>
        <begin position="202"/>
        <end position="296"/>
    </location>
</feature>
<keyword evidence="4" id="KW-0804">Transcription</keyword>
<feature type="compositionally biased region" description="Basic and acidic residues" evidence="7">
    <location>
        <begin position="115"/>
        <end position="131"/>
    </location>
</feature>
<dbReference type="PANTHER" id="PTHR11829">
    <property type="entry name" value="FORKHEAD BOX PROTEIN"/>
    <property type="match status" value="1"/>
</dbReference>
<feature type="compositionally biased region" description="Basic and acidic residues" evidence="7">
    <location>
        <begin position="171"/>
        <end position="182"/>
    </location>
</feature>
<dbReference type="GO" id="GO:0009653">
    <property type="term" value="P:anatomical structure morphogenesis"/>
    <property type="evidence" value="ECO:0007669"/>
    <property type="project" value="TreeGrafter"/>
</dbReference>
<dbReference type="InterPro" id="IPR036390">
    <property type="entry name" value="WH_DNA-bd_sf"/>
</dbReference>
<evidence type="ECO:0000259" key="8">
    <source>
        <dbReference type="PROSITE" id="PS50039"/>
    </source>
</evidence>
<dbReference type="GO" id="GO:0005634">
    <property type="term" value="C:nucleus"/>
    <property type="evidence" value="ECO:0007669"/>
    <property type="project" value="UniProtKB-SubCell"/>
</dbReference>
<feature type="region of interest" description="Disordered" evidence="7">
    <location>
        <begin position="437"/>
        <end position="477"/>
    </location>
</feature>
<feature type="compositionally biased region" description="Basic and acidic residues" evidence="7">
    <location>
        <begin position="525"/>
        <end position="552"/>
    </location>
</feature>
<dbReference type="InterPro" id="IPR036388">
    <property type="entry name" value="WH-like_DNA-bd_sf"/>
</dbReference>
<dbReference type="InterPro" id="IPR018122">
    <property type="entry name" value="TF_fork_head_CS_1"/>
</dbReference>
<feature type="compositionally biased region" description="Low complexity" evidence="7">
    <location>
        <begin position="184"/>
        <end position="200"/>
    </location>
</feature>
<feature type="compositionally biased region" description="Polar residues" evidence="7">
    <location>
        <begin position="458"/>
        <end position="477"/>
    </location>
</feature>
<keyword evidence="2" id="KW-0805">Transcription regulation</keyword>
<feature type="region of interest" description="Disordered" evidence="7">
    <location>
        <begin position="115"/>
        <end position="200"/>
    </location>
</feature>
<dbReference type="GO" id="GO:0000981">
    <property type="term" value="F:DNA-binding transcription factor activity, RNA polymerase II-specific"/>
    <property type="evidence" value="ECO:0007669"/>
    <property type="project" value="TreeGrafter"/>
</dbReference>
<feature type="compositionally biased region" description="Acidic residues" evidence="7">
    <location>
        <begin position="142"/>
        <end position="170"/>
    </location>
</feature>
<comment type="subcellular location">
    <subcellularLocation>
        <location evidence="1 6">Nucleus</location>
    </subcellularLocation>
</comment>
<dbReference type="Gene3D" id="1.10.10.10">
    <property type="entry name" value="Winged helix-like DNA-binding domain superfamily/Winged helix DNA-binding domain"/>
    <property type="match status" value="1"/>
</dbReference>
<dbReference type="Pfam" id="PF00250">
    <property type="entry name" value="Forkhead"/>
    <property type="match status" value="1"/>
</dbReference>
<keyword evidence="9" id="KW-1185">Reference proteome</keyword>
<dbReference type="CDD" id="cd20048">
    <property type="entry name" value="FH_FOXD4-like"/>
    <property type="match status" value="1"/>
</dbReference>
<sequence>MMNPLLYASAAQQLSDTVRQQMEIMQQINLQKNHIHHHTNQSFLNEIQQQQRISHKNGLFIDPFITAGHAYPTLISSQHQPTQLQSSHHHPHLNQHQLNASLTKLSELENEIKNSIEFDKNNDDKDGENNDVKQMSNQNTDIDSDIDIDNIIDEEEEEEDDDDENDDNDVRDEHDESNDKSIKKSTSSKTNVKSTKKSSTVKPPFSYIALITMAILQSPGKKLTLNGICEFIRNRFPYYKEKYPMWQNSIRHNLSLNDCFVKIPREPGNPGKGNYWTLDPASEDMFENGSFLRRRKRFKRQHLDLLQAYGACPIAAFGPAAAAAAAAASVVHDTYRQHAIAAAAAAILSGTSPTTRNINPHHSQHTLNPYQTILNHMTPNTFPATNQTSSIDSLDTLSSYNMARTTTLPPLSSSSANILSRNDNYILSQISNAPNACPLSSTSSSSSSSSPLSHSSLKNASNHSNNQQISSPSGALTPISLNGSSCSPGLNGNIDSSSVTINNNKEKNHRTKFTINDIIGSDGSNECHESTNVKRPRIDEQSNNDQIKKSSDQESAGCILSRMASKHYQ</sequence>
<dbReference type="PRINTS" id="PR00053">
    <property type="entry name" value="FORKHEAD"/>
</dbReference>
<evidence type="ECO:0000256" key="2">
    <source>
        <dbReference type="ARBA" id="ARBA00023015"/>
    </source>
</evidence>
<name>A0A6P6XQ92_DERPT</name>